<reference evidence="4" key="1">
    <citation type="submission" date="2012-02" db="EMBL/GenBank/DDBJ databases">
        <title>The complete genome of Frateuria aurantia DSM 6220.</title>
        <authorList>
            <consortium name="US DOE Joint Genome Institute (JGI-PGF)"/>
            <person name="Lucas S."/>
            <person name="Copeland A."/>
            <person name="Lapidus A."/>
            <person name="Glavina del Rio T."/>
            <person name="Dalin E."/>
            <person name="Tice H."/>
            <person name="Bruce D."/>
            <person name="Goodwin L."/>
            <person name="Pitluck S."/>
            <person name="Peters L."/>
            <person name="Ovchinnikova G."/>
            <person name="Teshima H."/>
            <person name="Kyrpides N."/>
            <person name="Mavromatis K."/>
            <person name="Ivanova N."/>
            <person name="Brettin T."/>
            <person name="Detter J.C."/>
            <person name="Han C."/>
            <person name="Larimer F."/>
            <person name="Land M."/>
            <person name="Hauser L."/>
            <person name="Markowitz V."/>
            <person name="Cheng J.-F."/>
            <person name="Hugenholtz P."/>
            <person name="Woyke T."/>
            <person name="Wu D."/>
            <person name="Brambilla E."/>
            <person name="Klenk H.-P."/>
            <person name="Eisen J.A."/>
        </authorList>
    </citation>
    <scope>NUCLEOTIDE SEQUENCE</scope>
    <source>
        <strain evidence="4">DSM 6220</strain>
    </source>
</reference>
<protein>
    <submittedName>
        <fullName evidence="4">Rhodanese-related sulfurtransferase</fullName>
    </submittedName>
</protein>
<dbReference type="SUPFAM" id="SSF52821">
    <property type="entry name" value="Rhodanese/Cell cycle control phosphatase"/>
    <property type="match status" value="2"/>
</dbReference>
<evidence type="ECO:0000259" key="3">
    <source>
        <dbReference type="PROSITE" id="PS50206"/>
    </source>
</evidence>
<dbReference type="HOGENOM" id="CLU_031618_3_0_6"/>
<dbReference type="AlphaFoldDB" id="H8L364"/>
<organism evidence="4 5">
    <name type="scientific">Frateuria aurantia (strain ATCC 33424 / DSM 6220 / KCTC 2777 / LMG 1558 / NBRC 3245 / NCIMB 13370)</name>
    <name type="common">Acetobacter aurantius</name>
    <dbReference type="NCBI Taxonomy" id="767434"/>
    <lineage>
        <taxon>Bacteria</taxon>
        <taxon>Pseudomonadati</taxon>
        <taxon>Pseudomonadota</taxon>
        <taxon>Gammaproteobacteria</taxon>
        <taxon>Lysobacterales</taxon>
        <taxon>Rhodanobacteraceae</taxon>
        <taxon>Frateuria</taxon>
    </lineage>
</organism>
<dbReference type="InterPro" id="IPR036873">
    <property type="entry name" value="Rhodanese-like_dom_sf"/>
</dbReference>
<evidence type="ECO:0000313" key="5">
    <source>
        <dbReference type="Proteomes" id="UP000005234"/>
    </source>
</evidence>
<dbReference type="PROSITE" id="PS50206">
    <property type="entry name" value="RHODANESE_3"/>
    <property type="match status" value="2"/>
</dbReference>
<keyword evidence="5" id="KW-1185">Reference proteome</keyword>
<dbReference type="CDD" id="cd01448">
    <property type="entry name" value="TST_Repeat_1"/>
    <property type="match status" value="1"/>
</dbReference>
<keyword evidence="2" id="KW-0677">Repeat</keyword>
<dbReference type="PANTHER" id="PTHR11364:SF27">
    <property type="entry name" value="SULFURTRANSFERASE"/>
    <property type="match status" value="1"/>
</dbReference>
<dbReference type="eggNOG" id="COG2897">
    <property type="taxonomic scope" value="Bacteria"/>
</dbReference>
<feature type="domain" description="Rhodanese" evidence="3">
    <location>
        <begin position="50"/>
        <end position="143"/>
    </location>
</feature>
<dbReference type="Proteomes" id="UP000005234">
    <property type="component" value="Chromosome"/>
</dbReference>
<evidence type="ECO:0000313" key="4">
    <source>
        <dbReference type="EMBL" id="AFC85500.1"/>
    </source>
</evidence>
<dbReference type="RefSeq" id="WP_014402506.1">
    <property type="nucleotide sequence ID" value="NC_017033.1"/>
</dbReference>
<dbReference type="Gene3D" id="3.40.250.10">
    <property type="entry name" value="Rhodanese-like domain"/>
    <property type="match status" value="2"/>
</dbReference>
<dbReference type="PANTHER" id="PTHR11364">
    <property type="entry name" value="THIOSULFATE SULFERTANSFERASE"/>
    <property type="match status" value="1"/>
</dbReference>
<dbReference type="EMBL" id="CP003350">
    <property type="protein sequence ID" value="AFC85500.1"/>
    <property type="molecule type" value="Genomic_DNA"/>
</dbReference>
<dbReference type="InterPro" id="IPR045078">
    <property type="entry name" value="TST/MPST-like"/>
</dbReference>
<dbReference type="KEGG" id="fau:Fraau_1039"/>
<proteinExistence type="predicted"/>
<accession>H8L364</accession>
<name>H8L364_FRAAD</name>
<dbReference type="Pfam" id="PF00581">
    <property type="entry name" value="Rhodanese"/>
    <property type="match status" value="2"/>
</dbReference>
<gene>
    <name evidence="4" type="ordered locus">Fraau_1039</name>
</gene>
<feature type="domain" description="Rhodanese" evidence="3">
    <location>
        <begin position="203"/>
        <end position="290"/>
    </location>
</feature>
<dbReference type="SMART" id="SM00450">
    <property type="entry name" value="RHOD"/>
    <property type="match status" value="2"/>
</dbReference>
<dbReference type="STRING" id="767434.Fraau_1039"/>
<evidence type="ECO:0000256" key="2">
    <source>
        <dbReference type="ARBA" id="ARBA00022737"/>
    </source>
</evidence>
<dbReference type="GO" id="GO:0004792">
    <property type="term" value="F:thiosulfate-cyanide sulfurtransferase activity"/>
    <property type="evidence" value="ECO:0007669"/>
    <property type="project" value="TreeGrafter"/>
</dbReference>
<evidence type="ECO:0000256" key="1">
    <source>
        <dbReference type="ARBA" id="ARBA00022679"/>
    </source>
</evidence>
<keyword evidence="1 4" id="KW-0808">Transferase</keyword>
<dbReference type="InterPro" id="IPR001763">
    <property type="entry name" value="Rhodanese-like_dom"/>
</dbReference>
<sequence>MSAPPSPLISPSELAAAMLASGVDVIDASVELPSPRFDGDHRHASGLAGWIEEQIPGSRHVDLLHAFSDPHARFSFAMPAWSAWPDRLDTLGFHPDRMPVIYDRSDGFWAARLWWMLDSAGIRCRVLDGGIAAWKADGQIVIRGAPQPQPLVRRHDWSLKPQPHRWADLEQVRAITESRQQGTLICALSDAMFNGIVPTRYSRRGHIPGSLNLPARRLLGPANRRRPMAENAELVAASLANAATPWVIYCGGGISAASLALDLYRLGHRDVAVYDGSLQEWSADVSLPMSSAT</sequence>
<dbReference type="OrthoDB" id="9781034at2"/>